<evidence type="ECO:0000313" key="3">
    <source>
        <dbReference type="Proteomes" id="UP001589750"/>
    </source>
</evidence>
<name>A0ABV5K7Q0_9ACTN</name>
<gene>
    <name evidence="2" type="ORF">ACFFRI_04990</name>
</gene>
<protein>
    <submittedName>
        <fullName evidence="2">DUF4032 domain-containing protein</fullName>
    </submittedName>
</protein>
<sequence length="402" mass="45287">MALHIVANRPDPALLTLPWATCLEDWTDDHVVPLPRGLSRHVVRIVRLRDRTYAVKETVEEIAFREYRLLRDLQRLGLPAVVPQGVVTGRVDEQGEDLPSALLTEHLRFSLPYRSLFAHGMNADNLPALVDALVVLLVRLHLAGFYWGDVSLSNVLFRRNAGGFAAYLVDAETGELRPQLSAGMRQHDVTIATENVFAELLDLQASEAIDTQVGAHEIVELLADRYAALWDELTGVEEFGLDEMWRIEQRIERLNDLGFDVEELDIVTDIGGDWVRIQPRAVELGHHCRELQALTGLNVEDGQARRLLNDLASFTAHGDLGGEDRSLVAHRWLTEIYEPITAMVPPEARGKLEAAEVFHEVLVHRWYLSERAGHEVPIHDAARDYVDTVLMQRPDPETETEA</sequence>
<accession>A0ABV5K7Q0</accession>
<dbReference type="EMBL" id="JBHMDG010000005">
    <property type="protein sequence ID" value="MFB9312392.1"/>
    <property type="molecule type" value="Genomic_DNA"/>
</dbReference>
<dbReference type="Pfam" id="PF13224">
    <property type="entry name" value="DUF4032"/>
    <property type="match status" value="1"/>
</dbReference>
<dbReference type="InterPro" id="IPR011009">
    <property type="entry name" value="Kinase-like_dom_sf"/>
</dbReference>
<comment type="caution">
    <text evidence="2">The sequence shown here is derived from an EMBL/GenBank/DDBJ whole genome shotgun (WGS) entry which is preliminary data.</text>
</comment>
<evidence type="ECO:0000259" key="1">
    <source>
        <dbReference type="Pfam" id="PF13224"/>
    </source>
</evidence>
<dbReference type="RefSeq" id="WP_140008296.1">
    <property type="nucleotide sequence ID" value="NZ_JBHMDG010000005.1"/>
</dbReference>
<proteinExistence type="predicted"/>
<reference evidence="2 3" key="1">
    <citation type="submission" date="2024-09" db="EMBL/GenBank/DDBJ databases">
        <authorList>
            <person name="Sun Q."/>
            <person name="Mori K."/>
        </authorList>
    </citation>
    <scope>NUCLEOTIDE SEQUENCE [LARGE SCALE GENOMIC DNA]</scope>
    <source>
        <strain evidence="2 3">JCM 9626</strain>
    </source>
</reference>
<feature type="domain" description="DUF4032" evidence="1">
    <location>
        <begin position="229"/>
        <end position="390"/>
    </location>
</feature>
<dbReference type="Proteomes" id="UP001589750">
    <property type="component" value="Unassembled WGS sequence"/>
</dbReference>
<dbReference type="SUPFAM" id="SSF56112">
    <property type="entry name" value="Protein kinase-like (PK-like)"/>
    <property type="match status" value="1"/>
</dbReference>
<evidence type="ECO:0000313" key="2">
    <source>
        <dbReference type="EMBL" id="MFB9312392.1"/>
    </source>
</evidence>
<dbReference type="InterPro" id="IPR025111">
    <property type="entry name" value="DUF4032"/>
</dbReference>
<dbReference type="Pfam" id="PF06293">
    <property type="entry name" value="Kdo"/>
    <property type="match status" value="1"/>
</dbReference>
<keyword evidence="3" id="KW-1185">Reference proteome</keyword>
<organism evidence="2 3">
    <name type="scientific">Nocardioides plantarum</name>
    <dbReference type="NCBI Taxonomy" id="29299"/>
    <lineage>
        <taxon>Bacteria</taxon>
        <taxon>Bacillati</taxon>
        <taxon>Actinomycetota</taxon>
        <taxon>Actinomycetes</taxon>
        <taxon>Propionibacteriales</taxon>
        <taxon>Nocardioidaceae</taxon>
        <taxon>Nocardioides</taxon>
    </lineage>
</organism>